<evidence type="ECO:0000313" key="1">
    <source>
        <dbReference type="EMBL" id="XKQ44411.1"/>
    </source>
</evidence>
<keyword evidence="1" id="KW-0418">Kinase</keyword>
<evidence type="ECO:0000313" key="2">
    <source>
        <dbReference type="Proteomes" id="UP000076193"/>
    </source>
</evidence>
<dbReference type="EMBL" id="CP171847">
    <property type="protein sequence ID" value="XKQ44411.1"/>
    <property type="molecule type" value="Genomic_DNA"/>
</dbReference>
<proteinExistence type="predicted"/>
<keyword evidence="1" id="KW-0614">Plasmid</keyword>
<name>A0ACD5FG49_RHILE</name>
<reference evidence="1" key="1">
    <citation type="submission" date="2024-10" db="EMBL/GenBank/DDBJ databases">
        <title>Strain of Rhizobium-related bacteria isolated fromm roots of Vavilovia formosa.</title>
        <authorList>
            <person name="Kimeklis A."/>
            <person name="Afonin A."/>
        </authorList>
    </citation>
    <scope>NUCLEOTIDE SEQUENCE</scope>
    <source>
        <strain evidence="1">Vaf12</strain>
    </source>
</reference>
<accession>A0ACD5FG49</accession>
<dbReference type="Proteomes" id="UP000076193">
    <property type="component" value="Plasmid unnamed3"/>
</dbReference>
<protein>
    <submittedName>
        <fullName evidence="1">PfkB family carbohydrate kinase</fullName>
    </submittedName>
</protein>
<sequence length="383" mass="41342">MHIAGGLYRELCLHPHWDCLLGSGGRAARALSKISPGTNFSCYFERPQYFDAVLHALGVTGSCAVRLDPIVFAYFHPLSRPHLQPAQSELRRMPPLKIEGKAALRFGFLEGDAIVNAERAVYDPQTTGEFQAFFSNGSTAKQLTLVLNEQELLSVAKIDSIEAAAASILESHKANCIVVKRGIKGVAVFEAGSAPRFAPAFRSGHVFKIGTGDVFSAAFAHYWAEVGQDFFDAALSASRQVARYCDHPLVPLGPLPSIAPDVRDERHPVSKPGTVLLLGAINTLGQRYSIEEAKYSLAGLGLTVICPALEDVELSTIQVSTVLLLADGIDADMLPVAQRLIDKGARCVALAEIPQSCRQLTVLTNCETTDDFSTALYMAGWTN</sequence>
<organism evidence="1 2">
    <name type="scientific">Rhizobium leguminosarum</name>
    <dbReference type="NCBI Taxonomy" id="384"/>
    <lineage>
        <taxon>Bacteria</taxon>
        <taxon>Pseudomonadati</taxon>
        <taxon>Pseudomonadota</taxon>
        <taxon>Alphaproteobacteria</taxon>
        <taxon>Hyphomicrobiales</taxon>
        <taxon>Rhizobiaceae</taxon>
        <taxon>Rhizobium/Agrobacterium group</taxon>
        <taxon>Rhizobium</taxon>
    </lineage>
</organism>
<gene>
    <name evidence="1" type="ORF">A4A59_033000</name>
</gene>
<geneLocation type="plasmid" evidence="1 2">
    <name>unnamed3</name>
</geneLocation>
<keyword evidence="1" id="KW-0808">Transferase</keyword>